<gene>
    <name evidence="1" type="ORF">NIES3804_10990</name>
</gene>
<evidence type="ECO:0000313" key="1">
    <source>
        <dbReference type="EMBL" id="GCL49544.1"/>
    </source>
</evidence>
<organism evidence="1 2">
    <name type="scientific">Microcystis aeruginosa NIES-3804</name>
    <dbReference type="NCBI Taxonomy" id="2517783"/>
    <lineage>
        <taxon>Bacteria</taxon>
        <taxon>Bacillati</taxon>
        <taxon>Cyanobacteriota</taxon>
        <taxon>Cyanophyceae</taxon>
        <taxon>Oscillatoriophycideae</taxon>
        <taxon>Chroococcales</taxon>
        <taxon>Microcystaceae</taxon>
        <taxon>Microcystis</taxon>
    </lineage>
</organism>
<dbReference type="AlphaFoldDB" id="A0A6H9GGZ9"/>
<evidence type="ECO:0000313" key="2">
    <source>
        <dbReference type="Proteomes" id="UP000435041"/>
    </source>
</evidence>
<dbReference type="Proteomes" id="UP000435041">
    <property type="component" value="Unassembled WGS sequence"/>
</dbReference>
<comment type="caution">
    <text evidence="1">The sequence shown here is derived from an EMBL/GenBank/DDBJ whole genome shotgun (WGS) entry which is preliminary data.</text>
</comment>
<name>A0A6H9GGZ9_MICAE</name>
<protein>
    <submittedName>
        <fullName evidence="1">Uncharacterized protein</fullName>
    </submittedName>
</protein>
<dbReference type="EMBL" id="BJCI01000013">
    <property type="protein sequence ID" value="GCL49544.1"/>
    <property type="molecule type" value="Genomic_DNA"/>
</dbReference>
<accession>A0A6H9GGZ9</accession>
<proteinExistence type="predicted"/>
<sequence length="98" mass="10842">MQVEIMNGEVGEWGNGEVGEFQLIPQNPKTPTLNSCLLSPVSCLLSPVSCLPKRKTYYITIKITAVASACKFPLGALAKDHYLAINSYVKLENYHDRI</sequence>
<reference evidence="1 2" key="1">
    <citation type="submission" date="2019-02" db="EMBL/GenBank/DDBJ databases">
        <title>Draft genome sequence of Arthrospira platensis NIES-3804.</title>
        <authorList>
            <person name="Yamaguchi H."/>
            <person name="Suzuki S."/>
            <person name="Kawachi M."/>
        </authorList>
    </citation>
    <scope>NUCLEOTIDE SEQUENCE [LARGE SCALE GENOMIC DNA]</scope>
    <source>
        <strain evidence="1 2">NIES-3804</strain>
    </source>
</reference>